<dbReference type="EMBL" id="MDYQ01000372">
    <property type="protein sequence ID" value="PRP75648.1"/>
    <property type="molecule type" value="Genomic_DNA"/>
</dbReference>
<dbReference type="AlphaFoldDB" id="A0A2P6MVA1"/>
<evidence type="ECO:0000313" key="1">
    <source>
        <dbReference type="EMBL" id="PRP75648.1"/>
    </source>
</evidence>
<reference evidence="1 2" key="1">
    <citation type="journal article" date="2018" name="Genome Biol. Evol.">
        <title>Multiple Roots of Fruiting Body Formation in Amoebozoa.</title>
        <authorList>
            <person name="Hillmann F."/>
            <person name="Forbes G."/>
            <person name="Novohradska S."/>
            <person name="Ferling I."/>
            <person name="Riege K."/>
            <person name="Groth M."/>
            <person name="Westermann M."/>
            <person name="Marz M."/>
            <person name="Spaller T."/>
            <person name="Winckler T."/>
            <person name="Schaap P."/>
            <person name="Glockner G."/>
        </authorList>
    </citation>
    <scope>NUCLEOTIDE SEQUENCE [LARGE SCALE GENOMIC DNA]</scope>
    <source>
        <strain evidence="1 2">Jena</strain>
    </source>
</reference>
<name>A0A2P6MVA1_9EUKA</name>
<evidence type="ECO:0000313" key="2">
    <source>
        <dbReference type="Proteomes" id="UP000241769"/>
    </source>
</evidence>
<sequence>MSDGLQRLFSFRWYHPSQLLSQAHRFVTLDIQPSSYSSHYSTINLARDRLNEDDEVP</sequence>
<dbReference type="InParanoid" id="A0A2P6MVA1"/>
<comment type="caution">
    <text evidence="1">The sequence shown here is derived from an EMBL/GenBank/DDBJ whole genome shotgun (WGS) entry which is preliminary data.</text>
</comment>
<protein>
    <submittedName>
        <fullName evidence="1">Uncharacterized protein</fullName>
    </submittedName>
</protein>
<gene>
    <name evidence="1" type="ORF">PROFUN_08014</name>
</gene>
<accession>A0A2P6MVA1</accession>
<keyword evidence="2" id="KW-1185">Reference proteome</keyword>
<proteinExistence type="predicted"/>
<dbReference type="Proteomes" id="UP000241769">
    <property type="component" value="Unassembled WGS sequence"/>
</dbReference>
<organism evidence="1 2">
    <name type="scientific">Planoprotostelium fungivorum</name>
    <dbReference type="NCBI Taxonomy" id="1890364"/>
    <lineage>
        <taxon>Eukaryota</taxon>
        <taxon>Amoebozoa</taxon>
        <taxon>Evosea</taxon>
        <taxon>Variosea</taxon>
        <taxon>Cavosteliida</taxon>
        <taxon>Cavosteliaceae</taxon>
        <taxon>Planoprotostelium</taxon>
    </lineage>
</organism>